<evidence type="ECO:0000256" key="14">
    <source>
        <dbReference type="ARBA" id="ARBA00038000"/>
    </source>
</evidence>
<name>A0A1H5S7A2_9FIRM</name>
<sequence>MEMKGNIEIKKASSNNLKGISVNFPLEKFTCVTGVSGCGKSSLVYDTIYAESQRNFLESLSGNMYGQKLMDKPNVESITNLRPALNVSQNYFNTNPRSTVGTITDISYYLRTVFALVSNYEKGTNYTEGTFSPNNPSSCCRFCRGLGEEYVISEESVVPDKNKTLAKGAILYYKGKDNSVEYRTLEAVCDYYGIDINKKYSDLTKKEKEILLYRESDDIFSIKFRTPKGRYKQKDIHSKGALVELEEQRENIDQASVFASISKYLVKQPCSHCMGSRLDEKVLEIKVNKKNIADVEKLKLEDVLTWCRDTVNAYKTFQIKNQLVQLLEVISNKLQKLIELKVGYLSLNRSIPTLSGGEVQRIRIATQLTCSLKGLLYILDEPCKGLHARDIGSVISATKQLVEDSNTVIAIEHNKQYISSADKVIELGPVGGPKGGYIITEGAPKKDYSYEFDYKDAPQFMDYIEFDGINYHNIINQSVSIPVNGITCVTGVSGSGKSSLIKVVSESLRSNRSFCCEKIKKRSLIKHVEEVDQKPIGKTPRSTVISYLGIYDEIRNLYAETEAAEINGLTASDFSMNVKGGRCEECQGTGFKKIELTYLPDTYIVCPSCEGRRFNELVLEAKYKGYSIDGILDATISDIIDIFNDQPNIYSKLQCMIDIGLGYIKLGQMSMNLSGGEAQRIKLAKALGNGVHSNNIYILDEPTSGLNDKDVEKLEKILFELKKQGNTILIIEHNPEFVMKNADYVVDFGCYGGDEGGRVVEQGSVKQVVNNKLSSWNYLLSKE</sequence>
<dbReference type="Pfam" id="PF17755">
    <property type="entry name" value="UvrA_DNA-bind"/>
    <property type="match status" value="1"/>
</dbReference>
<evidence type="ECO:0000256" key="13">
    <source>
        <dbReference type="ARBA" id="ARBA00023204"/>
    </source>
</evidence>
<dbReference type="PROSITE" id="PS00211">
    <property type="entry name" value="ABC_TRANSPORTER_1"/>
    <property type="match status" value="1"/>
</dbReference>
<dbReference type="InterPro" id="IPR003439">
    <property type="entry name" value="ABC_transporter-like_ATP-bd"/>
</dbReference>
<dbReference type="Gene3D" id="1.10.8.280">
    <property type="entry name" value="ABC transporter ATPase domain-like"/>
    <property type="match status" value="1"/>
</dbReference>
<dbReference type="AlphaFoldDB" id="A0A1H5S7A2"/>
<dbReference type="EMBL" id="FNUL01000002">
    <property type="protein sequence ID" value="SEF45697.1"/>
    <property type="molecule type" value="Genomic_DNA"/>
</dbReference>
<dbReference type="InterPro" id="IPR017871">
    <property type="entry name" value="ABC_transporter-like_CS"/>
</dbReference>
<evidence type="ECO:0000256" key="16">
    <source>
        <dbReference type="ARBA" id="ARBA00042156"/>
    </source>
</evidence>
<evidence type="ECO:0000313" key="18">
    <source>
        <dbReference type="EMBL" id="SEF45697.1"/>
    </source>
</evidence>
<keyword evidence="5" id="KW-0547">Nucleotide-binding</keyword>
<dbReference type="GO" id="GO:0005524">
    <property type="term" value="F:ATP binding"/>
    <property type="evidence" value="ECO:0007669"/>
    <property type="project" value="UniProtKB-KW"/>
</dbReference>
<keyword evidence="6" id="KW-0227">DNA damage</keyword>
<keyword evidence="3" id="KW-0479">Metal-binding</keyword>
<evidence type="ECO:0000256" key="12">
    <source>
        <dbReference type="ARBA" id="ARBA00023125"/>
    </source>
</evidence>
<feature type="domain" description="ABC transporter" evidence="17">
    <location>
        <begin position="458"/>
        <end position="781"/>
    </location>
</feature>
<keyword evidence="4" id="KW-0677">Repeat</keyword>
<evidence type="ECO:0000256" key="10">
    <source>
        <dbReference type="ARBA" id="ARBA00022840"/>
    </source>
</evidence>
<keyword evidence="12" id="KW-0238">DNA-binding</keyword>
<keyword evidence="7" id="KW-0228">DNA excision</keyword>
<dbReference type="Gene3D" id="3.40.50.300">
    <property type="entry name" value="P-loop containing nucleotide triphosphate hydrolases"/>
    <property type="match status" value="2"/>
</dbReference>
<dbReference type="Gene3D" id="1.20.1580.10">
    <property type="entry name" value="ABC transporter ATPase like domain"/>
    <property type="match status" value="2"/>
</dbReference>
<dbReference type="Proteomes" id="UP000236726">
    <property type="component" value="Unassembled WGS sequence"/>
</dbReference>
<keyword evidence="8" id="KW-0863">Zinc-finger</keyword>
<organism evidence="18 19">
    <name type="scientific">Lachnospira multipara</name>
    <dbReference type="NCBI Taxonomy" id="28051"/>
    <lineage>
        <taxon>Bacteria</taxon>
        <taxon>Bacillati</taxon>
        <taxon>Bacillota</taxon>
        <taxon>Clostridia</taxon>
        <taxon>Lachnospirales</taxon>
        <taxon>Lachnospiraceae</taxon>
        <taxon>Lachnospira</taxon>
    </lineage>
</organism>
<dbReference type="GO" id="GO:0004518">
    <property type="term" value="F:nuclease activity"/>
    <property type="evidence" value="ECO:0007669"/>
    <property type="project" value="UniProtKB-KW"/>
</dbReference>
<proteinExistence type="inferred from homology"/>
<dbReference type="InterPro" id="IPR027417">
    <property type="entry name" value="P-loop_NTPase"/>
</dbReference>
<comment type="similarity">
    <text evidence="14">Belongs to the ABC transporter superfamily. UvrA family.</text>
</comment>
<accession>A0A1H5S7A2</accession>
<comment type="subcellular location">
    <subcellularLocation>
        <location evidence="1">Cytoplasm</location>
    </subcellularLocation>
</comment>
<keyword evidence="11" id="KW-0267">Excision nuclease</keyword>
<dbReference type="GO" id="GO:0016887">
    <property type="term" value="F:ATP hydrolysis activity"/>
    <property type="evidence" value="ECO:0007669"/>
    <property type="project" value="InterPro"/>
</dbReference>
<evidence type="ECO:0000256" key="15">
    <source>
        <dbReference type="ARBA" id="ARBA00039316"/>
    </source>
</evidence>
<keyword evidence="10" id="KW-0067">ATP-binding</keyword>
<reference evidence="18 19" key="1">
    <citation type="submission" date="2016-10" db="EMBL/GenBank/DDBJ databases">
        <authorList>
            <person name="de Groot N.N."/>
        </authorList>
    </citation>
    <scope>NUCLEOTIDE SEQUENCE [LARGE SCALE GENOMIC DNA]</scope>
    <source>
        <strain evidence="18 19">D15d</strain>
    </source>
</reference>
<keyword evidence="9" id="KW-0862">Zinc</keyword>
<evidence type="ECO:0000256" key="5">
    <source>
        <dbReference type="ARBA" id="ARBA00022741"/>
    </source>
</evidence>
<keyword evidence="13" id="KW-0234">DNA repair</keyword>
<evidence type="ECO:0000256" key="8">
    <source>
        <dbReference type="ARBA" id="ARBA00022771"/>
    </source>
</evidence>
<dbReference type="PANTHER" id="PTHR43152">
    <property type="entry name" value="UVRABC SYSTEM PROTEIN A"/>
    <property type="match status" value="1"/>
</dbReference>
<evidence type="ECO:0000313" key="19">
    <source>
        <dbReference type="Proteomes" id="UP000236726"/>
    </source>
</evidence>
<dbReference type="GO" id="GO:0006281">
    <property type="term" value="P:DNA repair"/>
    <property type="evidence" value="ECO:0007669"/>
    <property type="project" value="UniProtKB-KW"/>
</dbReference>
<evidence type="ECO:0000256" key="4">
    <source>
        <dbReference type="ARBA" id="ARBA00022737"/>
    </source>
</evidence>
<evidence type="ECO:0000256" key="7">
    <source>
        <dbReference type="ARBA" id="ARBA00022769"/>
    </source>
</evidence>
<evidence type="ECO:0000256" key="1">
    <source>
        <dbReference type="ARBA" id="ARBA00004496"/>
    </source>
</evidence>
<evidence type="ECO:0000256" key="9">
    <source>
        <dbReference type="ARBA" id="ARBA00022833"/>
    </source>
</evidence>
<keyword evidence="2" id="KW-0963">Cytoplasm</keyword>
<evidence type="ECO:0000256" key="11">
    <source>
        <dbReference type="ARBA" id="ARBA00022881"/>
    </source>
</evidence>
<dbReference type="SUPFAM" id="SSF52540">
    <property type="entry name" value="P-loop containing nucleoside triphosphate hydrolases"/>
    <property type="match status" value="2"/>
</dbReference>
<dbReference type="InterPro" id="IPR041552">
    <property type="entry name" value="UvrA_DNA-bd"/>
</dbReference>
<evidence type="ECO:0000256" key="6">
    <source>
        <dbReference type="ARBA" id="ARBA00022763"/>
    </source>
</evidence>
<dbReference type="GO" id="GO:0008270">
    <property type="term" value="F:zinc ion binding"/>
    <property type="evidence" value="ECO:0007669"/>
    <property type="project" value="UniProtKB-KW"/>
</dbReference>
<dbReference type="PROSITE" id="PS50893">
    <property type="entry name" value="ABC_TRANSPORTER_2"/>
    <property type="match status" value="1"/>
</dbReference>
<evidence type="ECO:0000259" key="17">
    <source>
        <dbReference type="PROSITE" id="PS50893"/>
    </source>
</evidence>
<evidence type="ECO:0000256" key="3">
    <source>
        <dbReference type="ARBA" id="ARBA00022723"/>
    </source>
</evidence>
<keyword evidence="19" id="KW-1185">Reference proteome</keyword>
<gene>
    <name evidence="18" type="ORF">SAMN05216537_10271</name>
</gene>
<evidence type="ECO:0000256" key="2">
    <source>
        <dbReference type="ARBA" id="ARBA00022490"/>
    </source>
</evidence>
<dbReference type="GO" id="GO:0003677">
    <property type="term" value="F:DNA binding"/>
    <property type="evidence" value="ECO:0007669"/>
    <property type="project" value="UniProtKB-KW"/>
</dbReference>
<dbReference type="GO" id="GO:0005737">
    <property type="term" value="C:cytoplasm"/>
    <property type="evidence" value="ECO:0007669"/>
    <property type="project" value="UniProtKB-SubCell"/>
</dbReference>
<dbReference type="PANTHER" id="PTHR43152:SF3">
    <property type="entry name" value="UVRABC SYSTEM PROTEIN A"/>
    <property type="match status" value="1"/>
</dbReference>
<protein>
    <recommendedName>
        <fullName evidence="15">UvrABC system protein A</fullName>
    </recommendedName>
    <alternativeName>
        <fullName evidence="16">Excinuclease ABC subunit A</fullName>
    </alternativeName>
</protein>